<dbReference type="Gene3D" id="2.170.210.20">
    <property type="entry name" value="Spindle assembly abnormal protein 6, N-terminal domain"/>
    <property type="match status" value="1"/>
</dbReference>
<dbReference type="HOGENOM" id="CLU_088418_0_0_1"/>
<reference evidence="4" key="3">
    <citation type="submission" date="2018-08" db="EMBL/GenBank/DDBJ databases">
        <title>Leveraging single-cell genomics to expand the Fungal Tree of Life.</title>
        <authorList>
            <consortium name="DOE Joint Genome Institute"/>
            <person name="Ahrendt S.R."/>
            <person name="Quandt C.A."/>
            <person name="Ciobanu D."/>
            <person name="Clum A."/>
            <person name="Salamov A."/>
            <person name="Andreopoulos B."/>
            <person name="Cheng J.-F."/>
            <person name="Woyke T."/>
            <person name="Pelin A."/>
            <person name="Henrissat B."/>
            <person name="Reynolds N."/>
            <person name="Benny G.L."/>
            <person name="Smith M.E."/>
            <person name="James T.Y."/>
            <person name="Grigoriev I.V."/>
        </authorList>
    </citation>
    <scope>NUCLEOTIDE SEQUENCE</scope>
    <source>
        <strain evidence="4">CSF55</strain>
    </source>
</reference>
<dbReference type="EMBL" id="KE560904">
    <property type="protein sequence ID" value="EPZ34889.1"/>
    <property type="molecule type" value="Genomic_DNA"/>
</dbReference>
<evidence type="ECO:0000313" key="3">
    <source>
        <dbReference type="EMBL" id="EPZ34889.1"/>
    </source>
</evidence>
<dbReference type="OrthoDB" id="49058at2759"/>
<dbReference type="AlphaFoldDB" id="A0A075AXL5"/>
<sequence length="243" mass="28327">MAEPDPIFLARPASSNTFAKSKGNNQVERTSAEPRSFNDLYLQSKLAEELVYSRELIFEVREFHDAGARQEPLQVRIYRLGSEKEPDGYRIEIIQAEDLFFHYQCIIQLNNYRALQNKQNITADFYQFLDICTRILDDCGNNDNFTAIFKFKNDGQAKIAFFQNLGYKYIELLSLDFQGSTDQEVKEHVKRSYKHLRSEYQQVKSRLAEVLNVVKAKNPSLLLYLQQSTNNYETNSGKRYGRS</sequence>
<dbReference type="Pfam" id="PF16531">
    <property type="entry name" value="SAS-6_N"/>
    <property type="match status" value="1"/>
</dbReference>
<evidence type="ECO:0000313" key="5">
    <source>
        <dbReference type="Proteomes" id="UP000030755"/>
    </source>
</evidence>
<dbReference type="PANTHER" id="PTHR34230">
    <property type="entry name" value="ASSEMBLY ABNORMAL PROTEIN 6, PUTATIVE-RELATED"/>
    <property type="match status" value="1"/>
</dbReference>
<proteinExistence type="predicted"/>
<dbReference type="EMBL" id="ML005415">
    <property type="protein sequence ID" value="RKP18600.1"/>
    <property type="molecule type" value="Genomic_DNA"/>
</dbReference>
<dbReference type="InterPro" id="IPR038558">
    <property type="entry name" value="SAS-6_N_sf"/>
</dbReference>
<evidence type="ECO:0000256" key="1">
    <source>
        <dbReference type="SAM" id="Coils"/>
    </source>
</evidence>
<reference evidence="6" key="2">
    <citation type="journal article" date="2018" name="Nat. Microbiol.">
        <title>Leveraging single-cell genomics to expand the fungal tree of life.</title>
        <authorList>
            <person name="Ahrendt S.R."/>
            <person name="Quandt C.A."/>
            <person name="Ciobanu D."/>
            <person name="Clum A."/>
            <person name="Salamov A."/>
            <person name="Andreopoulos B."/>
            <person name="Cheng J.F."/>
            <person name="Woyke T."/>
            <person name="Pelin A."/>
            <person name="Henrissat B."/>
            <person name="Reynolds N.K."/>
            <person name="Benny G.L."/>
            <person name="Smith M.E."/>
            <person name="James T.Y."/>
            <person name="Grigoriev I.V."/>
        </authorList>
    </citation>
    <scope>NUCLEOTIDE SEQUENCE [LARGE SCALE GENOMIC DNA]</scope>
    <source>
        <strain evidence="6">CSF55</strain>
    </source>
</reference>
<evidence type="ECO:0000313" key="6">
    <source>
        <dbReference type="Proteomes" id="UP000281549"/>
    </source>
</evidence>
<feature type="coiled-coil region" evidence="1">
    <location>
        <begin position="186"/>
        <end position="213"/>
    </location>
</feature>
<keyword evidence="5" id="KW-1185">Reference proteome</keyword>
<name>A0A075AXL5_ROZAC</name>
<keyword evidence="1" id="KW-0175">Coiled coil</keyword>
<accession>A0A075AXL5</accession>
<protein>
    <recommendedName>
        <fullName evidence="2">Spindle assembly abnormal protein 6 N-terminal domain-containing protein</fullName>
    </recommendedName>
</protein>
<organism evidence="3 5">
    <name type="scientific">Rozella allomycis (strain CSF55)</name>
    <dbReference type="NCBI Taxonomy" id="988480"/>
    <lineage>
        <taxon>Eukaryota</taxon>
        <taxon>Fungi</taxon>
        <taxon>Fungi incertae sedis</taxon>
        <taxon>Cryptomycota</taxon>
        <taxon>Cryptomycota incertae sedis</taxon>
        <taxon>Rozella</taxon>
    </lineage>
</organism>
<dbReference type="Proteomes" id="UP000030755">
    <property type="component" value="Unassembled WGS sequence"/>
</dbReference>
<evidence type="ECO:0000259" key="2">
    <source>
        <dbReference type="Pfam" id="PF16531"/>
    </source>
</evidence>
<dbReference type="Proteomes" id="UP000281549">
    <property type="component" value="Unassembled WGS sequence"/>
</dbReference>
<gene>
    <name evidence="3" type="ORF">O9G_002020</name>
    <name evidence="4" type="ORF">ROZALSC1DRAFT_29730</name>
</gene>
<dbReference type="InterPro" id="IPR032396">
    <property type="entry name" value="SAS-6_N"/>
</dbReference>
<feature type="domain" description="Spindle assembly abnormal protein 6 N-terminal" evidence="2">
    <location>
        <begin position="51"/>
        <end position="177"/>
    </location>
</feature>
<dbReference type="PANTHER" id="PTHR34230:SF2">
    <property type="entry name" value="SPINDLE ASSEMBLY ABNORMAL PROTEIN 6 N-TERMINAL DOMAIN-CONTAINING PROTEIN"/>
    <property type="match status" value="1"/>
</dbReference>
<reference evidence="3 5" key="1">
    <citation type="journal article" date="2013" name="Curr. Biol.">
        <title>Shared signatures of parasitism and phylogenomics unite Cryptomycota and microsporidia.</title>
        <authorList>
            <person name="James T.Y."/>
            <person name="Pelin A."/>
            <person name="Bonen L."/>
            <person name="Ahrendt S."/>
            <person name="Sain D."/>
            <person name="Corradi N."/>
            <person name="Stajich J.E."/>
        </authorList>
    </citation>
    <scope>NUCLEOTIDE SEQUENCE [LARGE SCALE GENOMIC DNA]</scope>
    <source>
        <strain evidence="3 5">CSF55</strain>
        <strain evidence="3 5">CSF55</strain>
    </source>
</reference>
<dbReference type="STRING" id="988480.A0A075AXL5"/>
<evidence type="ECO:0000313" key="4">
    <source>
        <dbReference type="EMBL" id="RKP18600.1"/>
    </source>
</evidence>